<dbReference type="RefSeq" id="XP_022336170.1">
    <property type="nucleotide sequence ID" value="XM_022480462.1"/>
</dbReference>
<protein>
    <submittedName>
        <fullName evidence="5">Uncharacterized protein LOC111132636</fullName>
    </submittedName>
</protein>
<reference evidence="5" key="1">
    <citation type="submission" date="2025-08" db="UniProtKB">
        <authorList>
            <consortium name="RefSeq"/>
        </authorList>
    </citation>
    <scope>IDENTIFICATION</scope>
    <source>
        <tissue evidence="5">Whole sample</tissue>
    </source>
</reference>
<dbReference type="GO" id="GO:0050515">
    <property type="term" value="F:4-(cytidine 5'-diphospho)-2-C-methyl-D-erythritol kinase activity"/>
    <property type="evidence" value="ECO:0007669"/>
    <property type="project" value="TreeGrafter"/>
</dbReference>
<evidence type="ECO:0000256" key="2">
    <source>
        <dbReference type="ARBA" id="ARBA00022777"/>
    </source>
</evidence>
<keyword evidence="4" id="KW-1185">Reference proteome</keyword>
<keyword evidence="2" id="KW-0418">Kinase</keyword>
<dbReference type="GeneID" id="111132636"/>
<organism evidence="4 5">
    <name type="scientific">Crassostrea virginica</name>
    <name type="common">Eastern oyster</name>
    <dbReference type="NCBI Taxonomy" id="6565"/>
    <lineage>
        <taxon>Eukaryota</taxon>
        <taxon>Metazoa</taxon>
        <taxon>Spiralia</taxon>
        <taxon>Lophotrochozoa</taxon>
        <taxon>Mollusca</taxon>
        <taxon>Bivalvia</taxon>
        <taxon>Autobranchia</taxon>
        <taxon>Pteriomorphia</taxon>
        <taxon>Ostreida</taxon>
        <taxon>Ostreoidea</taxon>
        <taxon>Ostreidae</taxon>
        <taxon>Crassostrea</taxon>
    </lineage>
</organism>
<dbReference type="SUPFAM" id="SSF55060">
    <property type="entry name" value="GHMP Kinase, C-terminal domain"/>
    <property type="match status" value="1"/>
</dbReference>
<evidence type="ECO:0000313" key="4">
    <source>
        <dbReference type="Proteomes" id="UP000694844"/>
    </source>
</evidence>
<keyword evidence="2" id="KW-0808">Transferase</keyword>
<dbReference type="GO" id="GO:0005524">
    <property type="term" value="F:ATP binding"/>
    <property type="evidence" value="ECO:0007669"/>
    <property type="project" value="UniProtKB-KW"/>
</dbReference>
<evidence type="ECO:0000256" key="3">
    <source>
        <dbReference type="ARBA" id="ARBA00022840"/>
    </source>
</evidence>
<dbReference type="Gene3D" id="3.30.230.10">
    <property type="match status" value="1"/>
</dbReference>
<dbReference type="InterPro" id="IPR014721">
    <property type="entry name" value="Ribsml_uS5_D2-typ_fold_subgr"/>
</dbReference>
<dbReference type="AlphaFoldDB" id="A0A8B8E7Q5"/>
<evidence type="ECO:0000256" key="1">
    <source>
        <dbReference type="ARBA" id="ARBA00022741"/>
    </source>
</evidence>
<keyword evidence="1" id="KW-0547">Nucleotide-binding</keyword>
<dbReference type="PANTHER" id="PTHR43527:SF2">
    <property type="entry name" value="4-DIPHOSPHOCYTIDYL-2-C-METHYL-D-ERYTHRITOL KINASE, CHLOROPLASTIC"/>
    <property type="match status" value="1"/>
</dbReference>
<accession>A0A8B8E7Q5</accession>
<dbReference type="KEGG" id="cvn:111132636"/>
<dbReference type="Gene3D" id="3.30.70.890">
    <property type="entry name" value="GHMP kinase, C-terminal domain"/>
    <property type="match status" value="1"/>
</dbReference>
<dbReference type="PANTHER" id="PTHR43527">
    <property type="entry name" value="4-DIPHOSPHOCYTIDYL-2-C-METHYL-D-ERYTHRITOL KINASE, CHLOROPLASTIC"/>
    <property type="match status" value="1"/>
</dbReference>
<sequence length="143" mass="16058">MANDHCRLGLSIEELCQIGSSVGADVPFFLYNIESANVMGVGEKVEPFFERALDIKYLTPPNILCSTGDVYRNFRKNHYKELSKEEVADLKTISSREILDTFDARSANDLCASTVELYPDVEKYIKQGWFLTGSGSTVFTVEK</sequence>
<gene>
    <name evidence="5" type="primary">LOC111132636</name>
</gene>
<evidence type="ECO:0000313" key="5">
    <source>
        <dbReference type="RefSeq" id="XP_022336170.1"/>
    </source>
</evidence>
<name>A0A8B8E7Q5_CRAVI</name>
<keyword evidence="3" id="KW-0067">ATP-binding</keyword>
<proteinExistence type="predicted"/>
<dbReference type="InterPro" id="IPR036554">
    <property type="entry name" value="GHMP_kinase_C_sf"/>
</dbReference>
<dbReference type="OrthoDB" id="8528273at2759"/>
<dbReference type="Proteomes" id="UP000694844">
    <property type="component" value="Chromosome 5"/>
</dbReference>